<evidence type="ECO:0000313" key="2">
    <source>
        <dbReference type="EMBL" id="BCN31387.1"/>
    </source>
</evidence>
<dbReference type="EMBL" id="AP024169">
    <property type="protein sequence ID" value="BCN31387.1"/>
    <property type="molecule type" value="Genomic_DNA"/>
</dbReference>
<evidence type="ECO:0000256" key="1">
    <source>
        <dbReference type="SAM" id="Phobius"/>
    </source>
</evidence>
<protein>
    <submittedName>
        <fullName evidence="2">Uncharacterized protein</fullName>
    </submittedName>
</protein>
<dbReference type="AlphaFoldDB" id="A0A7R7IDB5"/>
<keyword evidence="1" id="KW-0472">Membrane</keyword>
<reference evidence="2 3" key="1">
    <citation type="submission" date="2020-11" db="EMBL/GenBank/DDBJ databases">
        <title>Draft genome sequencing of a Lachnospiraceae strain isolated from anoxic soil subjected to BSD treatment.</title>
        <authorList>
            <person name="Uek A."/>
            <person name="Tonouchi A."/>
        </authorList>
    </citation>
    <scope>NUCLEOTIDE SEQUENCE [LARGE SCALE GENOMIC DNA]</scope>
    <source>
        <strain evidence="2 3">TB5</strain>
    </source>
</reference>
<feature type="transmembrane region" description="Helical" evidence="1">
    <location>
        <begin position="6"/>
        <end position="25"/>
    </location>
</feature>
<proteinExistence type="predicted"/>
<keyword evidence="1" id="KW-1133">Transmembrane helix</keyword>
<sequence>MYKSIFGLQLEIFFIIYLQLYHYMLKLQRTIVIFIYYIIGRGKLHGNNNENVKT</sequence>
<evidence type="ECO:0000313" key="3">
    <source>
        <dbReference type="Proteomes" id="UP000595897"/>
    </source>
</evidence>
<gene>
    <name evidence="2" type="ORF">bsdtb5_26820</name>
</gene>
<keyword evidence="3" id="KW-1185">Reference proteome</keyword>
<keyword evidence="1" id="KW-0812">Transmembrane</keyword>
<name>A0A7R7IDB5_9FIRM</name>
<organism evidence="2 3">
    <name type="scientific">Anaeromicropila herbilytica</name>
    <dbReference type="NCBI Taxonomy" id="2785025"/>
    <lineage>
        <taxon>Bacteria</taxon>
        <taxon>Bacillati</taxon>
        <taxon>Bacillota</taxon>
        <taxon>Clostridia</taxon>
        <taxon>Lachnospirales</taxon>
        <taxon>Lachnospiraceae</taxon>
        <taxon>Anaeromicropila</taxon>
    </lineage>
</organism>
<dbReference type="KEGG" id="ahb:bsdtb5_26820"/>
<dbReference type="Proteomes" id="UP000595897">
    <property type="component" value="Chromosome"/>
</dbReference>
<accession>A0A7R7IDB5</accession>